<evidence type="ECO:0000313" key="2">
    <source>
        <dbReference type="EMBL" id="CAL1357247.1"/>
    </source>
</evidence>
<reference evidence="2 3" key="1">
    <citation type="submission" date="2024-04" db="EMBL/GenBank/DDBJ databases">
        <authorList>
            <person name="Fracassetti M."/>
        </authorList>
    </citation>
    <scope>NUCLEOTIDE SEQUENCE [LARGE SCALE GENOMIC DNA]</scope>
</reference>
<protein>
    <submittedName>
        <fullName evidence="2">Uncharacterized protein</fullName>
    </submittedName>
</protein>
<keyword evidence="3" id="KW-1185">Reference proteome</keyword>
<dbReference type="EMBL" id="OZ034813">
    <property type="protein sequence ID" value="CAL1357247.1"/>
    <property type="molecule type" value="Genomic_DNA"/>
</dbReference>
<dbReference type="Proteomes" id="UP001497516">
    <property type="component" value="Chromosome 1"/>
</dbReference>
<feature type="region of interest" description="Disordered" evidence="1">
    <location>
        <begin position="38"/>
        <end position="79"/>
    </location>
</feature>
<gene>
    <name evidence="2" type="ORF">LTRI10_LOCUS4895</name>
</gene>
<organism evidence="2 3">
    <name type="scientific">Linum trigynum</name>
    <dbReference type="NCBI Taxonomy" id="586398"/>
    <lineage>
        <taxon>Eukaryota</taxon>
        <taxon>Viridiplantae</taxon>
        <taxon>Streptophyta</taxon>
        <taxon>Embryophyta</taxon>
        <taxon>Tracheophyta</taxon>
        <taxon>Spermatophyta</taxon>
        <taxon>Magnoliopsida</taxon>
        <taxon>eudicotyledons</taxon>
        <taxon>Gunneridae</taxon>
        <taxon>Pentapetalae</taxon>
        <taxon>rosids</taxon>
        <taxon>fabids</taxon>
        <taxon>Malpighiales</taxon>
        <taxon>Linaceae</taxon>
        <taxon>Linum</taxon>
    </lineage>
</organism>
<evidence type="ECO:0000313" key="3">
    <source>
        <dbReference type="Proteomes" id="UP001497516"/>
    </source>
</evidence>
<feature type="compositionally biased region" description="Polar residues" evidence="1">
    <location>
        <begin position="38"/>
        <end position="53"/>
    </location>
</feature>
<name>A0AAV2CLC5_9ROSI</name>
<evidence type="ECO:0000256" key="1">
    <source>
        <dbReference type="SAM" id="MobiDB-lite"/>
    </source>
</evidence>
<proteinExistence type="predicted"/>
<accession>A0AAV2CLC5</accession>
<sequence length="89" mass="9952">MGLDETFSTIKSQSLAMKLLCGITEDYRMVLNNEQMRSVTIQRRPQSEASSFQAKGERRSTTSRPPSVGQGNVMPMDTTIALIERNQVT</sequence>
<dbReference type="AlphaFoldDB" id="A0AAV2CLC5"/>